<dbReference type="STRING" id="6412.T1G9T3"/>
<dbReference type="eggNOG" id="KOG0941">
    <property type="taxonomic scope" value="Eukaryota"/>
</dbReference>
<feature type="repeat" description="RCC1" evidence="1">
    <location>
        <begin position="338"/>
        <end position="390"/>
    </location>
</feature>
<dbReference type="InterPro" id="IPR009091">
    <property type="entry name" value="RCC1/BLIP-II"/>
</dbReference>
<dbReference type="CTD" id="20217829"/>
<dbReference type="Pfam" id="PF13540">
    <property type="entry name" value="RCC1_2"/>
    <property type="match status" value="1"/>
</dbReference>
<name>T1G9T3_HELRO</name>
<dbReference type="Gene3D" id="2.130.10.30">
    <property type="entry name" value="Regulator of chromosome condensation 1/beta-lactamase-inhibitor protein II"/>
    <property type="match status" value="1"/>
</dbReference>
<evidence type="ECO:0000313" key="3">
    <source>
        <dbReference type="EnsemblMetazoa" id="HelroP99528"/>
    </source>
</evidence>
<dbReference type="GeneID" id="20217829"/>
<protein>
    <recommendedName>
        <fullName evidence="5">SRCR domain-containing protein</fullName>
    </recommendedName>
</protein>
<gene>
    <name evidence="3" type="primary">20217829</name>
    <name evidence="2" type="ORF">HELRODRAFT_99528</name>
</gene>
<keyword evidence="4" id="KW-1185">Reference proteome</keyword>
<reference evidence="3" key="3">
    <citation type="submission" date="2015-06" db="UniProtKB">
        <authorList>
            <consortium name="EnsemblMetazoa"/>
        </authorList>
    </citation>
    <scope>IDENTIFICATION</scope>
</reference>
<dbReference type="PROSITE" id="PS00626">
    <property type="entry name" value="RCC1_2"/>
    <property type="match status" value="1"/>
</dbReference>
<dbReference type="PROSITE" id="PS50012">
    <property type="entry name" value="RCC1_3"/>
    <property type="match status" value="3"/>
</dbReference>
<accession>T1G9T3</accession>
<evidence type="ECO:0008006" key="5">
    <source>
        <dbReference type="Google" id="ProtNLM"/>
    </source>
</evidence>
<dbReference type="OrthoDB" id="5370059at2759"/>
<dbReference type="InterPro" id="IPR000408">
    <property type="entry name" value="Reg_chr_condens"/>
</dbReference>
<reference evidence="2 4" key="2">
    <citation type="journal article" date="2013" name="Nature">
        <title>Insights into bilaterian evolution from three spiralian genomes.</title>
        <authorList>
            <person name="Simakov O."/>
            <person name="Marletaz F."/>
            <person name="Cho S.J."/>
            <person name="Edsinger-Gonzales E."/>
            <person name="Havlak P."/>
            <person name="Hellsten U."/>
            <person name="Kuo D.H."/>
            <person name="Larsson T."/>
            <person name="Lv J."/>
            <person name="Arendt D."/>
            <person name="Savage R."/>
            <person name="Osoegawa K."/>
            <person name="de Jong P."/>
            <person name="Grimwood J."/>
            <person name="Chapman J.A."/>
            <person name="Shapiro H."/>
            <person name="Aerts A."/>
            <person name="Otillar R.P."/>
            <person name="Terry A.Y."/>
            <person name="Boore J.L."/>
            <person name="Grigoriev I.V."/>
            <person name="Lindberg D.R."/>
            <person name="Seaver E.C."/>
            <person name="Weisblat D.A."/>
            <person name="Putnam N.H."/>
            <person name="Rokhsar D.S."/>
        </authorList>
    </citation>
    <scope>NUCLEOTIDE SEQUENCE</scope>
</reference>
<evidence type="ECO:0000256" key="1">
    <source>
        <dbReference type="PROSITE-ProRule" id="PRU00235"/>
    </source>
</evidence>
<organism evidence="3 4">
    <name type="scientific">Helobdella robusta</name>
    <name type="common">Californian leech</name>
    <dbReference type="NCBI Taxonomy" id="6412"/>
    <lineage>
        <taxon>Eukaryota</taxon>
        <taxon>Metazoa</taxon>
        <taxon>Spiralia</taxon>
        <taxon>Lophotrochozoa</taxon>
        <taxon>Annelida</taxon>
        <taxon>Clitellata</taxon>
        <taxon>Hirudinea</taxon>
        <taxon>Rhynchobdellida</taxon>
        <taxon>Glossiphoniidae</taxon>
        <taxon>Helobdella</taxon>
    </lineage>
</organism>
<dbReference type="PANTHER" id="PTHR46849:SF1">
    <property type="entry name" value="RCC1 DOMAIN-CONTAINING PROTEIN 1"/>
    <property type="match status" value="1"/>
</dbReference>
<feature type="repeat" description="RCC1" evidence="1">
    <location>
        <begin position="228"/>
        <end position="279"/>
    </location>
</feature>
<dbReference type="EMBL" id="KB096457">
    <property type="protein sequence ID" value="ESO04641.1"/>
    <property type="molecule type" value="Genomic_DNA"/>
</dbReference>
<dbReference type="PANTHER" id="PTHR46849">
    <property type="entry name" value="RCC1 DOMAIN-CONTAINING PROTEIN 1"/>
    <property type="match status" value="1"/>
</dbReference>
<sequence>MSVLYAFGFNSCRQINPGLNADHISQPTILRYVECSRLSDSSFRRVYFMDEDLYFNTGETIIDVKISWNCIAALNTWNELLVWCDTRNGVPFNVPFRFTSICFGTTNILYNSHEQLLWMSTDNMRDCRQIKLMERRCNSEDGERLVEEVVECEEEFIDVQCCGDGSLFFLSKSNVLYQSERPAGLCEKSGKVTVVRAEYADRMFNLWTPKIIQVTCGKNHTLCLSDVCVVFSFGNGNQGQLGIGKWDFVMRPRMIDKLVGTKITKICAGGWHNLAISEDGDIYSWGWNRFGQVGLPFKDENEFDSWVDDGDNNNDDDKNIITDIACGARHSLCQSANGRVYSWGWNVFGQLGYDSEEESRWQPTEITFFRSFKSKRIYAGAWNSVVLVEGDYSSHLIERNSSL</sequence>
<proteinExistence type="predicted"/>
<evidence type="ECO:0000313" key="4">
    <source>
        <dbReference type="Proteomes" id="UP000015101"/>
    </source>
</evidence>
<dbReference type="PRINTS" id="PR00633">
    <property type="entry name" value="RCCNDNSATION"/>
</dbReference>
<evidence type="ECO:0000313" key="2">
    <source>
        <dbReference type="EMBL" id="ESO04641.1"/>
    </source>
</evidence>
<dbReference type="InterPro" id="IPR052830">
    <property type="entry name" value="RCC1_domain-containing"/>
</dbReference>
<dbReference type="RefSeq" id="XP_009017220.1">
    <property type="nucleotide sequence ID" value="XM_009018972.1"/>
</dbReference>
<dbReference type="Proteomes" id="UP000015101">
    <property type="component" value="Unassembled WGS sequence"/>
</dbReference>
<dbReference type="HOGENOM" id="CLU_683863_0_0_1"/>
<feature type="repeat" description="RCC1" evidence="1">
    <location>
        <begin position="280"/>
        <end position="337"/>
    </location>
</feature>
<dbReference type="AlphaFoldDB" id="T1G9T3"/>
<dbReference type="EnsemblMetazoa" id="HelroT99528">
    <property type="protein sequence ID" value="HelroP99528"/>
    <property type="gene ID" value="HelroG99528"/>
</dbReference>
<dbReference type="Pfam" id="PF00415">
    <property type="entry name" value="RCC1"/>
    <property type="match status" value="1"/>
</dbReference>
<dbReference type="SUPFAM" id="SSF50985">
    <property type="entry name" value="RCC1/BLIP-II"/>
    <property type="match status" value="1"/>
</dbReference>
<dbReference type="KEGG" id="hro:HELRODRAFT_99528"/>
<dbReference type="EMBL" id="AMQM01004153">
    <property type="status" value="NOT_ANNOTATED_CDS"/>
    <property type="molecule type" value="Genomic_DNA"/>
</dbReference>
<dbReference type="InParanoid" id="T1G9T3"/>
<reference evidence="4" key="1">
    <citation type="submission" date="2012-12" db="EMBL/GenBank/DDBJ databases">
        <authorList>
            <person name="Hellsten U."/>
            <person name="Grimwood J."/>
            <person name="Chapman J.A."/>
            <person name="Shapiro H."/>
            <person name="Aerts A."/>
            <person name="Otillar R.P."/>
            <person name="Terry A.Y."/>
            <person name="Boore J.L."/>
            <person name="Simakov O."/>
            <person name="Marletaz F."/>
            <person name="Cho S.-J."/>
            <person name="Edsinger-Gonzales E."/>
            <person name="Havlak P."/>
            <person name="Kuo D.-H."/>
            <person name="Larsson T."/>
            <person name="Lv J."/>
            <person name="Arendt D."/>
            <person name="Savage R."/>
            <person name="Osoegawa K."/>
            <person name="de Jong P."/>
            <person name="Lindberg D.R."/>
            <person name="Seaver E.C."/>
            <person name="Weisblat D.A."/>
            <person name="Putnam N.H."/>
            <person name="Grigoriev I.V."/>
            <person name="Rokhsar D.S."/>
        </authorList>
    </citation>
    <scope>NUCLEOTIDE SEQUENCE</scope>
</reference>